<sequence length="220" mass="23634">MLQQQQQQMQANDNVLNLLNLLCFSSSCLYDPEFKGACAKPIFVDKLGANPESMSNGMPLEDFGHGHPDPNLTYSKDLVDIMYGENGPDLGTASDGACAKPIFVDKLGANPESISNGMPLEDFGHGDPDPILTYAKDLVDSMYGENGPDLGTGSDASHPVIGIEYDIYTSLVPAIIVVTHGGRYFVKVFVDAQGGVEQGGKVLEVKPIRHMVARLNGCRT</sequence>
<name>A0ACC0G6Y4_9ERIC</name>
<reference evidence="1 2" key="1">
    <citation type="journal article" date="2022" name="Plant J.">
        <title>Chromosome-level genome of Camellia lanceoleosa provides a valuable resource for understanding genome evolution and self-incompatibility.</title>
        <authorList>
            <person name="Gong W."/>
            <person name="Xiao S."/>
            <person name="Wang L."/>
            <person name="Liao Z."/>
            <person name="Chang Y."/>
            <person name="Mo W."/>
            <person name="Hu G."/>
            <person name="Li W."/>
            <person name="Zhao G."/>
            <person name="Zhu H."/>
            <person name="Hu X."/>
            <person name="Ji K."/>
            <person name="Xiang X."/>
            <person name="Song Q."/>
            <person name="Yuan D."/>
            <person name="Jin S."/>
            <person name="Zhang L."/>
        </authorList>
    </citation>
    <scope>NUCLEOTIDE SEQUENCE [LARGE SCALE GENOMIC DNA]</scope>
    <source>
        <strain evidence="1">SQ_2022a</strain>
    </source>
</reference>
<evidence type="ECO:0000313" key="2">
    <source>
        <dbReference type="Proteomes" id="UP001060215"/>
    </source>
</evidence>
<comment type="caution">
    <text evidence="1">The sequence shown here is derived from an EMBL/GenBank/DDBJ whole genome shotgun (WGS) entry which is preliminary data.</text>
</comment>
<keyword evidence="2" id="KW-1185">Reference proteome</keyword>
<dbReference type="EMBL" id="CM045767">
    <property type="protein sequence ID" value="KAI7996853.1"/>
    <property type="molecule type" value="Genomic_DNA"/>
</dbReference>
<protein>
    <submittedName>
        <fullName evidence="1">Uncharacterized protein</fullName>
    </submittedName>
</protein>
<accession>A0ACC0G6Y4</accession>
<gene>
    <name evidence="1" type="ORF">LOK49_LG10G01580</name>
</gene>
<evidence type="ECO:0000313" key="1">
    <source>
        <dbReference type="EMBL" id="KAI7996853.1"/>
    </source>
</evidence>
<organism evidence="1 2">
    <name type="scientific">Camellia lanceoleosa</name>
    <dbReference type="NCBI Taxonomy" id="1840588"/>
    <lineage>
        <taxon>Eukaryota</taxon>
        <taxon>Viridiplantae</taxon>
        <taxon>Streptophyta</taxon>
        <taxon>Embryophyta</taxon>
        <taxon>Tracheophyta</taxon>
        <taxon>Spermatophyta</taxon>
        <taxon>Magnoliopsida</taxon>
        <taxon>eudicotyledons</taxon>
        <taxon>Gunneridae</taxon>
        <taxon>Pentapetalae</taxon>
        <taxon>asterids</taxon>
        <taxon>Ericales</taxon>
        <taxon>Theaceae</taxon>
        <taxon>Camellia</taxon>
    </lineage>
</organism>
<proteinExistence type="predicted"/>
<dbReference type="Proteomes" id="UP001060215">
    <property type="component" value="Chromosome 10"/>
</dbReference>